<sequence length="911" mass="101453">MKSPPASRYNVGQLLFIGLVFHLVYICSVFDCYFTSPVVKGMKPVAVPHSEAKRLVLIVGDGLRADLLFTKNPFEGIPKAPKVVAPYLREVVESRGAFGISHTRVPTESRPGHVAIIAGMYEDVSAVTKAGVNFNSLITLSNKSATVGMEIQSGKVDFDSVFNQSSTTFSFGSPDILPMFARGAVPGRVRTWCYDEEDEDFTKDARALDVWVLEQLQTLFRNATSDPILTNQLKADGTVFFLHLLGLDTTGHSYRPHSKEYMQNIQVVDDIVEQTEKLFSDYFRDDQTSFIFTADHGMSVIGNHGDGHPDNTRTPLIAWGAGIRGPLPDSSPSSHDEYSRPWELNNLLRRDIEQADIAALMTSLLGTQWPVNSVGVLPDTDSSRPGYLAPRKGDEAIAQASFVNAKALMEHYRVKHEMKQERTLFYRPFKALEGSAGMAVPPKVSMIQAIQAAIDAQDWTSARKESVILIETALEGLRYLQTYDRFLIRAIVTVAYIGWAAYSSLYIFRPLEQLKPGSLRSPSSPIITALSLAVLFSFWTVFALHFLPKSPEGSFRFCRPPASHAVSSAWYWLLACSSLAYTHREIWSFGLVLIGVVWPLTSWSWDVLKDRLGLYLAWMVSCLVTAVFPMLPVDKSENLFAIMSGGVSMIGFGLVSWSCFAQGTGSKRLSTLLTSQLMLIALAMWVTYGSVLSLQAKTGLPVLNQYLGWMILVTSSILPFIHRVKLPNAATKTTIYVIAFGACFIILSISIEGLFYLAYTATLQIWIEVEAALRLGGKQEPETQTRSKSKSYEFRPDDLRIALFFLFFVQIAFFGTGNVASISSFYLEPVYRLVPIFSPFLMAALLIFKIVAPYVILSISFSTLNARLHLPPFSLFLVALTLTDGMTLTFFYKVSDTGNELPATWVRRYWD</sequence>
<gene>
    <name evidence="1" type="ORF">CCMSSC00406_0003653</name>
</gene>
<protein>
    <submittedName>
        <fullName evidence="1">Uncharacterized protein</fullName>
    </submittedName>
</protein>
<name>A0ACB7IH97_PLECO</name>
<proteinExistence type="predicted"/>
<dbReference type="Proteomes" id="UP000824881">
    <property type="component" value="Unassembled WGS sequence"/>
</dbReference>
<keyword evidence="2" id="KW-1185">Reference proteome</keyword>
<reference evidence="1 2" key="1">
    <citation type="journal article" date="2021" name="Appl. Environ. Microbiol.">
        <title>Genetic linkage and physical mapping for an oyster mushroom Pleurotus cornucopiae and QTL analysis for the trait cap color.</title>
        <authorList>
            <person name="Zhang Y."/>
            <person name="Gao W."/>
            <person name="Sonnenberg A."/>
            <person name="Chen Q."/>
            <person name="Zhang J."/>
            <person name="Huang C."/>
        </authorList>
    </citation>
    <scope>NUCLEOTIDE SEQUENCE [LARGE SCALE GENOMIC DNA]</scope>
    <source>
        <strain evidence="1">CCMSSC00406</strain>
    </source>
</reference>
<dbReference type="EMBL" id="WQMT02000011">
    <property type="protein sequence ID" value="KAG9217658.1"/>
    <property type="molecule type" value="Genomic_DNA"/>
</dbReference>
<evidence type="ECO:0000313" key="1">
    <source>
        <dbReference type="EMBL" id="KAG9217658.1"/>
    </source>
</evidence>
<organism evidence="1 2">
    <name type="scientific">Pleurotus cornucopiae</name>
    <name type="common">Cornucopia mushroom</name>
    <dbReference type="NCBI Taxonomy" id="5321"/>
    <lineage>
        <taxon>Eukaryota</taxon>
        <taxon>Fungi</taxon>
        <taxon>Dikarya</taxon>
        <taxon>Basidiomycota</taxon>
        <taxon>Agaricomycotina</taxon>
        <taxon>Agaricomycetes</taxon>
        <taxon>Agaricomycetidae</taxon>
        <taxon>Agaricales</taxon>
        <taxon>Pleurotineae</taxon>
        <taxon>Pleurotaceae</taxon>
        <taxon>Pleurotus</taxon>
    </lineage>
</organism>
<evidence type="ECO:0000313" key="2">
    <source>
        <dbReference type="Proteomes" id="UP000824881"/>
    </source>
</evidence>
<accession>A0ACB7IH97</accession>
<comment type="caution">
    <text evidence="1">The sequence shown here is derived from an EMBL/GenBank/DDBJ whole genome shotgun (WGS) entry which is preliminary data.</text>
</comment>